<evidence type="ECO:0000256" key="1">
    <source>
        <dbReference type="SAM" id="Phobius"/>
    </source>
</evidence>
<sequence>MVFHDSFYVQYNYRKMLWGKVSKLLLWLTIPICFLLQFPVHEGVVWLVGRVDPVILSEHPMVASVHWLVSVSASMLLSFVLIEHTVRLIERVLSRTYLKTYTVVPVDGGLAVIGYLRDVDRAAVAFRLQKKYPAHVIDNELARANSATMALSPISYDYASREQSQPAEIVSSSS</sequence>
<protein>
    <submittedName>
        <fullName evidence="2">Uncharacterized protein</fullName>
    </submittedName>
</protein>
<keyword evidence="2" id="KW-0614">Plasmid</keyword>
<name>A0AAN0XZR7_9VIBR</name>
<dbReference type="EMBL" id="CP016179">
    <property type="protein sequence ID" value="ANO35639.1"/>
    <property type="molecule type" value="Genomic_DNA"/>
</dbReference>
<keyword evidence="1" id="KW-1133">Transmembrane helix</keyword>
<gene>
    <name evidence="2" type="ORF">A6E01_20730</name>
</gene>
<organism evidence="2 3">
    <name type="scientific">Vibrio breoganii</name>
    <dbReference type="NCBI Taxonomy" id="553239"/>
    <lineage>
        <taxon>Bacteria</taxon>
        <taxon>Pseudomonadati</taxon>
        <taxon>Pseudomonadota</taxon>
        <taxon>Gammaproteobacteria</taxon>
        <taxon>Vibrionales</taxon>
        <taxon>Vibrionaceae</taxon>
        <taxon>Vibrio</taxon>
    </lineage>
</organism>
<proteinExistence type="predicted"/>
<evidence type="ECO:0000313" key="2">
    <source>
        <dbReference type="EMBL" id="ANO35639.1"/>
    </source>
</evidence>
<dbReference type="KEGG" id="vbr:A6E01_20730"/>
<keyword evidence="1" id="KW-0812">Transmembrane</keyword>
<geneLocation type="plasmid" evidence="2 3">
    <name>unnamed1</name>
</geneLocation>
<feature type="transmembrane region" description="Helical" evidence="1">
    <location>
        <begin position="61"/>
        <end position="82"/>
    </location>
</feature>
<dbReference type="AlphaFoldDB" id="A0AAN0XZR7"/>
<dbReference type="RefSeq" id="WP_065211398.1">
    <property type="nucleotide sequence ID" value="NZ_CP016179.1"/>
</dbReference>
<keyword evidence="1" id="KW-0472">Membrane</keyword>
<dbReference type="Proteomes" id="UP000092018">
    <property type="component" value="Plasmid unnamed1"/>
</dbReference>
<accession>A0AAN0XZR7</accession>
<evidence type="ECO:0000313" key="3">
    <source>
        <dbReference type="Proteomes" id="UP000092018"/>
    </source>
</evidence>
<reference evidence="2 3" key="1">
    <citation type="submission" date="2016-06" db="EMBL/GenBank/DDBJ databases">
        <title>Adaptive Radiation by Waves of Gene Transfer Leads to Fine-Scale Resource Partitioning in Marine Microbes.</title>
        <authorList>
            <person name="Hehemann J.-H."/>
            <person name="Arevalo P."/>
            <person name="Datta M.S."/>
            <person name="Yu X."/>
            <person name="Corzett C."/>
            <person name="Henschel A."/>
            <person name="Preheim S.P."/>
            <person name="Timberlake S."/>
            <person name="Alm E.J."/>
            <person name="Polz M.F."/>
        </authorList>
    </citation>
    <scope>NUCLEOTIDE SEQUENCE [LARGE SCALE GENOMIC DNA]</scope>
    <source>
        <strain evidence="2 3">FF50</strain>
        <plasmid evidence="2 3">unnamed1</plasmid>
    </source>
</reference>
<feature type="transmembrane region" description="Helical" evidence="1">
    <location>
        <begin position="24"/>
        <end position="41"/>
    </location>
</feature>